<reference evidence="12 13" key="1">
    <citation type="journal article" date="2016" name="Nat. Commun.">
        <title>Extremotolerant tardigrade genome and improved radiotolerance of human cultured cells by tardigrade-unique protein.</title>
        <authorList>
            <person name="Hashimoto T."/>
            <person name="Horikawa D.D."/>
            <person name="Saito Y."/>
            <person name="Kuwahara H."/>
            <person name="Kozuka-Hata H."/>
            <person name="Shin-I T."/>
            <person name="Minakuchi Y."/>
            <person name="Ohishi K."/>
            <person name="Motoyama A."/>
            <person name="Aizu T."/>
            <person name="Enomoto A."/>
            <person name="Kondo K."/>
            <person name="Tanaka S."/>
            <person name="Hara Y."/>
            <person name="Koshikawa S."/>
            <person name="Sagara H."/>
            <person name="Miura T."/>
            <person name="Yokobori S."/>
            <person name="Miyagawa K."/>
            <person name="Suzuki Y."/>
            <person name="Kubo T."/>
            <person name="Oyama M."/>
            <person name="Kohara Y."/>
            <person name="Fujiyama A."/>
            <person name="Arakawa K."/>
            <person name="Katayama T."/>
            <person name="Toyoda A."/>
            <person name="Kunieda T."/>
        </authorList>
    </citation>
    <scope>NUCLEOTIDE SEQUENCE [LARGE SCALE GENOMIC DNA]</scope>
    <source>
        <strain evidence="12 13">YOKOZUNA-1</strain>
    </source>
</reference>
<evidence type="ECO:0000313" key="13">
    <source>
        <dbReference type="Proteomes" id="UP000186922"/>
    </source>
</evidence>
<feature type="region of interest" description="Disordered" evidence="8">
    <location>
        <begin position="21"/>
        <end position="86"/>
    </location>
</feature>
<evidence type="ECO:0000256" key="4">
    <source>
        <dbReference type="ARBA" id="ARBA00022729"/>
    </source>
</evidence>
<keyword evidence="13" id="KW-1185">Reference proteome</keyword>
<comment type="subcellular location">
    <subcellularLocation>
        <location evidence="1">Membrane</location>
        <topology evidence="1">Multi-pass membrane protein</topology>
    </subcellularLocation>
</comment>
<dbReference type="EMBL" id="BDGG01000002">
    <property type="protein sequence ID" value="GAU94061.1"/>
    <property type="molecule type" value="Genomic_DNA"/>
</dbReference>
<name>A0A1D1UX53_RAMVA</name>
<dbReference type="AlphaFoldDB" id="A0A1D1UX53"/>
<feature type="domain" description="TM2" evidence="11">
    <location>
        <begin position="232"/>
        <end position="279"/>
    </location>
</feature>
<keyword evidence="6 9" id="KW-0472">Membrane</keyword>
<evidence type="ECO:0000256" key="8">
    <source>
        <dbReference type="SAM" id="MobiDB-lite"/>
    </source>
</evidence>
<dbReference type="InterPro" id="IPR007829">
    <property type="entry name" value="TM2"/>
</dbReference>
<dbReference type="InterPro" id="IPR050932">
    <property type="entry name" value="TM2D1-3-like"/>
</dbReference>
<feature type="compositionally biased region" description="Basic and acidic residues" evidence="8">
    <location>
        <begin position="50"/>
        <end position="72"/>
    </location>
</feature>
<evidence type="ECO:0000256" key="10">
    <source>
        <dbReference type="SAM" id="SignalP"/>
    </source>
</evidence>
<dbReference type="STRING" id="947166.A0A1D1UX53"/>
<evidence type="ECO:0000256" key="3">
    <source>
        <dbReference type="ARBA" id="ARBA00022692"/>
    </source>
</evidence>
<evidence type="ECO:0000256" key="5">
    <source>
        <dbReference type="ARBA" id="ARBA00022989"/>
    </source>
</evidence>
<evidence type="ECO:0000256" key="9">
    <source>
        <dbReference type="SAM" id="Phobius"/>
    </source>
</evidence>
<dbReference type="PANTHER" id="PTHR21016">
    <property type="entry name" value="BETA-AMYLOID BINDING PROTEIN-RELATED"/>
    <property type="match status" value="1"/>
</dbReference>
<accession>A0A1D1UX53</accession>
<dbReference type="Proteomes" id="UP000186922">
    <property type="component" value="Unassembled WGS sequence"/>
</dbReference>
<feature type="chain" id="PRO_5008897712" description="TM2 domain-containing protein" evidence="10">
    <location>
        <begin position="20"/>
        <end position="298"/>
    </location>
</feature>
<keyword evidence="7" id="KW-0325">Glycoprotein</keyword>
<dbReference type="OrthoDB" id="408511at2759"/>
<feature type="signal peptide" evidence="10">
    <location>
        <begin position="1"/>
        <end position="19"/>
    </location>
</feature>
<evidence type="ECO:0000256" key="7">
    <source>
        <dbReference type="ARBA" id="ARBA00023180"/>
    </source>
</evidence>
<gene>
    <name evidence="12" type="primary">RvY_05902-1</name>
    <name evidence="12" type="synonym">RvY_05902.1</name>
    <name evidence="12" type="ORF">RvY_05902</name>
</gene>
<comment type="similarity">
    <text evidence="2">Belongs to the TM2 family.</text>
</comment>
<keyword evidence="4 10" id="KW-0732">Signal</keyword>
<evidence type="ECO:0000256" key="6">
    <source>
        <dbReference type="ARBA" id="ARBA00023136"/>
    </source>
</evidence>
<organism evidence="12 13">
    <name type="scientific">Ramazzottius varieornatus</name>
    <name type="common">Water bear</name>
    <name type="synonym">Tardigrade</name>
    <dbReference type="NCBI Taxonomy" id="947166"/>
    <lineage>
        <taxon>Eukaryota</taxon>
        <taxon>Metazoa</taxon>
        <taxon>Ecdysozoa</taxon>
        <taxon>Tardigrada</taxon>
        <taxon>Eutardigrada</taxon>
        <taxon>Parachela</taxon>
        <taxon>Hypsibioidea</taxon>
        <taxon>Ramazzottiidae</taxon>
        <taxon>Ramazzottius</taxon>
    </lineage>
</organism>
<evidence type="ECO:0000256" key="2">
    <source>
        <dbReference type="ARBA" id="ARBA00008284"/>
    </source>
</evidence>
<comment type="caution">
    <text evidence="12">The sequence shown here is derived from an EMBL/GenBank/DDBJ whole genome shotgun (WGS) entry which is preliminary data.</text>
</comment>
<feature type="transmembrane region" description="Helical" evidence="9">
    <location>
        <begin position="233"/>
        <end position="252"/>
    </location>
</feature>
<evidence type="ECO:0000259" key="11">
    <source>
        <dbReference type="Pfam" id="PF05154"/>
    </source>
</evidence>
<keyword evidence="3 9" id="KW-0812">Transmembrane</keyword>
<feature type="transmembrane region" description="Helical" evidence="9">
    <location>
        <begin position="264"/>
        <end position="287"/>
    </location>
</feature>
<dbReference type="Pfam" id="PF05154">
    <property type="entry name" value="TM2"/>
    <property type="match status" value="1"/>
</dbReference>
<dbReference type="GO" id="GO:0016020">
    <property type="term" value="C:membrane"/>
    <property type="evidence" value="ECO:0007669"/>
    <property type="project" value="UniProtKB-SubCell"/>
</dbReference>
<keyword evidence="5 9" id="KW-1133">Transmembrane helix</keyword>
<protein>
    <recommendedName>
        <fullName evidence="11">TM2 domain-containing protein</fullName>
    </recommendedName>
</protein>
<evidence type="ECO:0000256" key="1">
    <source>
        <dbReference type="ARBA" id="ARBA00004141"/>
    </source>
</evidence>
<evidence type="ECO:0000313" key="12">
    <source>
        <dbReference type="EMBL" id="GAU94061.1"/>
    </source>
</evidence>
<proteinExistence type="inferred from homology"/>
<sequence length="298" mass="33099">MQFTVVSVLLVLLLHNTEASSDASLSSKLSRTKPCPDGMLCPTEASSHPNTDHSDQDKPETKSSGKKKELGTSEKIAGSDGPRIRAKNDGRWQLVDDHGASINPGAPGIHVSSVPHSDMGPVGRSLIALWVERQYFSDKEVPDDEEYYEPRSPRVRCDFLPLDFLECEQPIDLQGNRTAFNVLGYGCHRYGGQKFEDVQSTSVFCTVLPGIECYGERRFLRSGFPCLKFTGHYFLSTLLFSILMGFLGLDRFCLGHTCLATVKLISIGGFGVWWFVDVILLITGHLMPEDGSNWMPYQ</sequence>
<dbReference type="PANTHER" id="PTHR21016:SF4">
    <property type="entry name" value="TM2 DOMAIN-CONTAINING PROTEIN 2"/>
    <property type="match status" value="1"/>
</dbReference>